<name>A0A2K2U8J1_9ACTN</name>
<dbReference type="EMBL" id="PPEL01000001">
    <property type="protein sequence ID" value="PNV66604.1"/>
    <property type="molecule type" value="Genomic_DNA"/>
</dbReference>
<protein>
    <submittedName>
        <fullName evidence="2">Uncharacterized protein</fullName>
    </submittedName>
</protein>
<dbReference type="Proteomes" id="UP000236488">
    <property type="component" value="Unassembled WGS sequence"/>
</dbReference>
<sequence length="66" mass="7248">MSFGNRGAHWTRGLRSPLAKGDGVRSRSCGSDLGHASFRSCGLGLERDDDALRNRRIPQPQTRGRP</sequence>
<organism evidence="2 3">
    <name type="scientific">Rubneribacter badeniensis</name>
    <dbReference type="NCBI Taxonomy" id="2070688"/>
    <lineage>
        <taxon>Bacteria</taxon>
        <taxon>Bacillati</taxon>
        <taxon>Actinomycetota</taxon>
        <taxon>Coriobacteriia</taxon>
        <taxon>Eggerthellales</taxon>
        <taxon>Eggerthellaceae</taxon>
        <taxon>Rubneribacter</taxon>
    </lineage>
</organism>
<reference evidence="2 3" key="1">
    <citation type="journal article" date="2018" name="Int. J. Syst. Evol. Microbiol.">
        <title>Rubneribacter badeniensis gen. nov., sp. nov. and Enteroscipio rubneri gen. nov., sp. nov., new members of the Eggerthellaceae isolated from human faeces.</title>
        <authorList>
            <person name="Danylec N."/>
            <person name="Gobl A."/>
            <person name="Stoll D.A."/>
            <person name="Hetzer B."/>
            <person name="Kulling S.E."/>
            <person name="Huch M."/>
        </authorList>
    </citation>
    <scope>NUCLEOTIDE SEQUENCE [LARGE SCALE GENOMIC DNA]</scope>
    <source>
        <strain evidence="2 3">ResAG-85</strain>
    </source>
</reference>
<keyword evidence="3" id="KW-1185">Reference proteome</keyword>
<gene>
    <name evidence="2" type="ORF">C2L80_00315</name>
</gene>
<accession>A0A2K2U8J1</accession>
<dbReference type="AlphaFoldDB" id="A0A2K2U8J1"/>
<comment type="caution">
    <text evidence="2">The sequence shown here is derived from an EMBL/GenBank/DDBJ whole genome shotgun (WGS) entry which is preliminary data.</text>
</comment>
<proteinExistence type="predicted"/>
<evidence type="ECO:0000313" key="2">
    <source>
        <dbReference type="EMBL" id="PNV66604.1"/>
    </source>
</evidence>
<feature type="region of interest" description="Disordered" evidence="1">
    <location>
        <begin position="1"/>
        <end position="36"/>
    </location>
</feature>
<evidence type="ECO:0000313" key="3">
    <source>
        <dbReference type="Proteomes" id="UP000236488"/>
    </source>
</evidence>
<evidence type="ECO:0000256" key="1">
    <source>
        <dbReference type="SAM" id="MobiDB-lite"/>
    </source>
</evidence>